<organism evidence="1">
    <name type="scientific">Rhizophora mucronata</name>
    <name type="common">Asiatic mangrove</name>
    <dbReference type="NCBI Taxonomy" id="61149"/>
    <lineage>
        <taxon>Eukaryota</taxon>
        <taxon>Viridiplantae</taxon>
        <taxon>Streptophyta</taxon>
        <taxon>Embryophyta</taxon>
        <taxon>Tracheophyta</taxon>
        <taxon>Spermatophyta</taxon>
        <taxon>Magnoliopsida</taxon>
        <taxon>eudicotyledons</taxon>
        <taxon>Gunneridae</taxon>
        <taxon>Pentapetalae</taxon>
        <taxon>rosids</taxon>
        <taxon>fabids</taxon>
        <taxon>Malpighiales</taxon>
        <taxon>Rhizophoraceae</taxon>
        <taxon>Rhizophora</taxon>
    </lineage>
</organism>
<reference evidence="1" key="1">
    <citation type="submission" date="2018-02" db="EMBL/GenBank/DDBJ databases">
        <title>Rhizophora mucronata_Transcriptome.</title>
        <authorList>
            <person name="Meera S.P."/>
            <person name="Sreeshan A."/>
            <person name="Augustine A."/>
        </authorList>
    </citation>
    <scope>NUCLEOTIDE SEQUENCE</scope>
    <source>
        <tissue evidence="1">Leaf</tissue>
    </source>
</reference>
<name>A0A2P2JDS4_RHIMU</name>
<protein>
    <submittedName>
        <fullName evidence="1">Uncharacterized protein</fullName>
    </submittedName>
</protein>
<accession>A0A2P2JDS4</accession>
<sequence>MKLQETTLFLGISSNNSRASATSPDLVYKSSKATPTKISVSQQVFKAKPCTPFPTSKTSSPIQAFRTLERVNLLGLNPTILMCEKSCKESSKQSFSA</sequence>
<proteinExistence type="predicted"/>
<dbReference type="EMBL" id="GGEC01011141">
    <property type="protein sequence ID" value="MBW91624.1"/>
    <property type="molecule type" value="Transcribed_RNA"/>
</dbReference>
<evidence type="ECO:0000313" key="1">
    <source>
        <dbReference type="EMBL" id="MBW91624.1"/>
    </source>
</evidence>
<dbReference type="AlphaFoldDB" id="A0A2P2JDS4"/>